<feature type="compositionally biased region" description="Basic and acidic residues" evidence="3">
    <location>
        <begin position="208"/>
        <end position="302"/>
    </location>
</feature>
<dbReference type="InterPro" id="IPR011993">
    <property type="entry name" value="PH-like_dom_sf"/>
</dbReference>
<dbReference type="FunFam" id="2.30.29.30:FF:000377">
    <property type="entry name" value="Shc transforming protein"/>
    <property type="match status" value="1"/>
</dbReference>
<evidence type="ECO:0000259" key="4">
    <source>
        <dbReference type="PROSITE" id="PS01179"/>
    </source>
</evidence>
<feature type="region of interest" description="Disordered" evidence="3">
    <location>
        <begin position="648"/>
        <end position="697"/>
    </location>
</feature>
<accession>A0ABD1JP27</accession>
<feature type="compositionally biased region" description="Basic and acidic residues" evidence="3">
    <location>
        <begin position="554"/>
        <end position="565"/>
    </location>
</feature>
<dbReference type="InterPro" id="IPR006019">
    <property type="entry name" value="PID_Shc-like"/>
</dbReference>
<feature type="compositionally biased region" description="Basic and acidic residues" evidence="3">
    <location>
        <begin position="314"/>
        <end position="337"/>
    </location>
</feature>
<dbReference type="Pfam" id="PF00017">
    <property type="entry name" value="SH2"/>
    <property type="match status" value="1"/>
</dbReference>
<dbReference type="PRINTS" id="PR00629">
    <property type="entry name" value="SHCPIDOMAIN"/>
</dbReference>
<dbReference type="CDD" id="cd01209">
    <property type="entry name" value="PTB_Shc"/>
    <property type="match status" value="1"/>
</dbReference>
<evidence type="ECO:0000313" key="7">
    <source>
        <dbReference type="Proteomes" id="UP001591681"/>
    </source>
</evidence>
<gene>
    <name evidence="6" type="ORF">ACEWY4_015809</name>
</gene>
<dbReference type="InterPro" id="IPR051235">
    <property type="entry name" value="CEP152/SHC-Transforming"/>
</dbReference>
<feature type="domain" description="PID" evidence="4">
    <location>
        <begin position="395"/>
        <end position="549"/>
    </location>
</feature>
<dbReference type="SMART" id="SM00252">
    <property type="entry name" value="SH2"/>
    <property type="match status" value="1"/>
</dbReference>
<name>A0ABD1JP27_9TELE</name>
<keyword evidence="7" id="KW-1185">Reference proteome</keyword>
<sequence length="792" mass="87027">MLYRSKYSRLRNDSVTSLEDGPQNSSGGGGGSLKAATTKVPPTSVAPDQPGLLDPVAGGSPPQEEGGSSTSCTFIPRMANIKISSPALLLGLRGLSPRLSSRSHPVPAASDCCPATTTTTTTTTGHHGASCPLAHNPVCVSSSCKANMDVDWCRLDQPDCGVSFKIKERRRGVKRRSGVEWSGEEEQSGRGGEEWRGGEQKRRRGVERRRAEEEERRRGVERSGEEESRRGGEEERSGEEESRRGGEEQSGRGGEEWRAGEEWRGREEEQSERSGEEWRAGEEWRGGEQKRSGEEESRRGGEEWSGGAEQSGRGGERWSRTGEQERSGVEWRGEERRGEERTREQRRTYSSWRKRGWVSHLPLCRLGPEQRCGCCCCCCYCSWRRKGRNASVCPYMGCLEVIQSMRALDFETRTQVTREAICRLCETVQGAKTALKKRKPPRKSMSAILGKSNLQFSGTNLKLSITMNSLKLTTLDSLQTVAHHPMQSISFASGGDPETADYVAYVAKDSVNGRACHILECPEGLVQEVINTIGEAFEKRFRQFLSSRPSLGTAKERVSTEESHRSPVTVKSLSPECPVLHGSHDYYNKVLGKPAPPGGLLDMRVELGELTEEDEGRRGGRTGSPPLSALYENCPLPQKQLLPPAEALGEQTGSETEVVEEEGGPPAEVASLPSASVPAPAPAHHHRSKQPLSGEGWYHGRLSRREAESRLAHSGDFLVRESCSAPGQYVLSGLQGAAAKHLLLMDPEGTVRTKDNVFQSVGHLIRYHMDSQQPIVSCGSELCLKQPVLLRQ</sequence>
<dbReference type="Proteomes" id="UP001591681">
    <property type="component" value="Unassembled WGS sequence"/>
</dbReference>
<feature type="region of interest" description="Disordered" evidence="3">
    <location>
        <begin position="173"/>
        <end position="337"/>
    </location>
</feature>
<dbReference type="AlphaFoldDB" id="A0ABD1JP27"/>
<dbReference type="Pfam" id="PF00640">
    <property type="entry name" value="PID"/>
    <property type="match status" value="1"/>
</dbReference>
<evidence type="ECO:0000313" key="6">
    <source>
        <dbReference type="EMBL" id="KAL2088910.1"/>
    </source>
</evidence>
<dbReference type="FunFam" id="3.30.505.10:FF:000005">
    <property type="entry name" value="SHC-transforming protein 1 isoform 3"/>
    <property type="match status" value="1"/>
</dbReference>
<dbReference type="PROSITE" id="PS50001">
    <property type="entry name" value="SH2"/>
    <property type="match status" value="1"/>
</dbReference>
<dbReference type="InterPro" id="IPR006020">
    <property type="entry name" value="PTB/PI_dom"/>
</dbReference>
<evidence type="ECO:0000256" key="1">
    <source>
        <dbReference type="ARBA" id="ARBA00022999"/>
    </source>
</evidence>
<dbReference type="InterPro" id="IPR035676">
    <property type="entry name" value="SHC_SH2"/>
</dbReference>
<dbReference type="Gene3D" id="3.30.505.10">
    <property type="entry name" value="SH2 domain"/>
    <property type="match status" value="1"/>
</dbReference>
<feature type="compositionally biased region" description="Basic and acidic residues" evidence="3">
    <location>
        <begin position="187"/>
        <end position="200"/>
    </location>
</feature>
<feature type="region of interest" description="Disordered" evidence="3">
    <location>
        <begin position="1"/>
        <end position="71"/>
    </location>
</feature>
<dbReference type="CDD" id="cd09925">
    <property type="entry name" value="SH2_SHC"/>
    <property type="match status" value="1"/>
</dbReference>
<keyword evidence="1 2" id="KW-0727">SH2 domain</keyword>
<feature type="compositionally biased region" description="Low complexity" evidence="3">
    <location>
        <begin position="58"/>
        <end position="71"/>
    </location>
</feature>
<dbReference type="Gene3D" id="2.30.29.30">
    <property type="entry name" value="Pleckstrin-homology domain (PH domain)/Phosphotyrosine-binding domain (PTB)"/>
    <property type="match status" value="1"/>
</dbReference>
<dbReference type="EMBL" id="JBHFQA010000013">
    <property type="protein sequence ID" value="KAL2088910.1"/>
    <property type="molecule type" value="Genomic_DNA"/>
</dbReference>
<evidence type="ECO:0000259" key="5">
    <source>
        <dbReference type="PROSITE" id="PS50001"/>
    </source>
</evidence>
<dbReference type="PROSITE" id="PS01179">
    <property type="entry name" value="PID"/>
    <property type="match status" value="1"/>
</dbReference>
<dbReference type="PRINTS" id="PR00401">
    <property type="entry name" value="SH2DOMAIN"/>
</dbReference>
<dbReference type="PANTHER" id="PTHR10337:SF12">
    <property type="entry name" value="SHC-TRANSFORMING PROTEIN 4"/>
    <property type="match status" value="1"/>
</dbReference>
<proteinExistence type="predicted"/>
<feature type="region of interest" description="Disordered" evidence="3">
    <location>
        <begin position="609"/>
        <end position="632"/>
    </location>
</feature>
<dbReference type="InterPro" id="IPR036860">
    <property type="entry name" value="SH2_dom_sf"/>
</dbReference>
<feature type="region of interest" description="Disordered" evidence="3">
    <location>
        <begin position="551"/>
        <end position="570"/>
    </location>
</feature>
<dbReference type="SUPFAM" id="SSF50729">
    <property type="entry name" value="PH domain-like"/>
    <property type="match status" value="1"/>
</dbReference>
<feature type="domain" description="SH2" evidence="5">
    <location>
        <begin position="697"/>
        <end position="788"/>
    </location>
</feature>
<reference evidence="6 7" key="1">
    <citation type="submission" date="2024-09" db="EMBL/GenBank/DDBJ databases">
        <title>A chromosome-level genome assembly of Gray's grenadier anchovy, Coilia grayii.</title>
        <authorList>
            <person name="Fu Z."/>
        </authorList>
    </citation>
    <scope>NUCLEOTIDE SEQUENCE [LARGE SCALE GENOMIC DNA]</scope>
    <source>
        <strain evidence="6">G4</strain>
        <tissue evidence="6">Muscle</tissue>
    </source>
</reference>
<protein>
    <recommendedName>
        <fullName evidence="8">SHC-transforming protein 4</fullName>
    </recommendedName>
</protein>
<evidence type="ECO:0000256" key="2">
    <source>
        <dbReference type="PROSITE-ProRule" id="PRU00191"/>
    </source>
</evidence>
<evidence type="ECO:0000256" key="3">
    <source>
        <dbReference type="SAM" id="MobiDB-lite"/>
    </source>
</evidence>
<feature type="compositionally biased region" description="Low complexity" evidence="3">
    <location>
        <begin position="664"/>
        <end position="678"/>
    </location>
</feature>
<dbReference type="InterPro" id="IPR000980">
    <property type="entry name" value="SH2"/>
</dbReference>
<dbReference type="SUPFAM" id="SSF55550">
    <property type="entry name" value="SH2 domain"/>
    <property type="match status" value="1"/>
</dbReference>
<evidence type="ECO:0008006" key="8">
    <source>
        <dbReference type="Google" id="ProtNLM"/>
    </source>
</evidence>
<dbReference type="SMART" id="SM00462">
    <property type="entry name" value="PTB"/>
    <property type="match status" value="1"/>
</dbReference>
<comment type="caution">
    <text evidence="6">The sequence shown here is derived from an EMBL/GenBank/DDBJ whole genome shotgun (WGS) entry which is preliminary data.</text>
</comment>
<dbReference type="PANTHER" id="PTHR10337">
    <property type="entry name" value="SHC TRANSFORMING PROTEIN"/>
    <property type="match status" value="1"/>
</dbReference>
<organism evidence="6 7">
    <name type="scientific">Coilia grayii</name>
    <name type="common">Gray's grenadier anchovy</name>
    <dbReference type="NCBI Taxonomy" id="363190"/>
    <lineage>
        <taxon>Eukaryota</taxon>
        <taxon>Metazoa</taxon>
        <taxon>Chordata</taxon>
        <taxon>Craniata</taxon>
        <taxon>Vertebrata</taxon>
        <taxon>Euteleostomi</taxon>
        <taxon>Actinopterygii</taxon>
        <taxon>Neopterygii</taxon>
        <taxon>Teleostei</taxon>
        <taxon>Clupei</taxon>
        <taxon>Clupeiformes</taxon>
        <taxon>Clupeoidei</taxon>
        <taxon>Engraulidae</taxon>
        <taxon>Coilinae</taxon>
        <taxon>Coilia</taxon>
    </lineage>
</organism>